<dbReference type="RefSeq" id="WP_146324039.1">
    <property type="nucleotide sequence ID" value="NZ_BAABLR010000024.1"/>
</dbReference>
<dbReference type="PANTHER" id="PTHR43649">
    <property type="entry name" value="ARABINOSE-BINDING PROTEIN-RELATED"/>
    <property type="match status" value="1"/>
</dbReference>
<protein>
    <submittedName>
        <fullName evidence="5">Carbohydrate ABC transporter substrate-binding protein</fullName>
    </submittedName>
</protein>
<dbReference type="SUPFAM" id="SSF53850">
    <property type="entry name" value="Periplasmic binding protein-like II"/>
    <property type="match status" value="1"/>
</dbReference>
<evidence type="ECO:0000256" key="4">
    <source>
        <dbReference type="SAM" id="SignalP"/>
    </source>
</evidence>
<evidence type="ECO:0000313" key="6">
    <source>
        <dbReference type="Proteomes" id="UP000320791"/>
    </source>
</evidence>
<dbReference type="Proteomes" id="UP000320791">
    <property type="component" value="Unassembled WGS sequence"/>
</dbReference>
<dbReference type="OrthoDB" id="9763054at2"/>
<keyword evidence="6" id="KW-1185">Reference proteome</keyword>
<dbReference type="PROSITE" id="PS51257">
    <property type="entry name" value="PROKAR_LIPOPROTEIN"/>
    <property type="match status" value="1"/>
</dbReference>
<dbReference type="PROSITE" id="PS01037">
    <property type="entry name" value="SBP_BACTERIAL_1"/>
    <property type="match status" value="1"/>
</dbReference>
<feature type="chain" id="PRO_5039517592" evidence="4">
    <location>
        <begin position="22"/>
        <end position="443"/>
    </location>
</feature>
<accession>A0A5C5UMK9</accession>
<keyword evidence="2" id="KW-0813">Transport</keyword>
<dbReference type="InterPro" id="IPR050490">
    <property type="entry name" value="Bact_solute-bd_prot1"/>
</dbReference>
<dbReference type="AlphaFoldDB" id="A0A5C5UMK9"/>
<dbReference type="Pfam" id="PF13416">
    <property type="entry name" value="SBP_bac_8"/>
    <property type="match status" value="1"/>
</dbReference>
<dbReference type="EMBL" id="VOHM01000008">
    <property type="protein sequence ID" value="TWT26595.1"/>
    <property type="molecule type" value="Genomic_DNA"/>
</dbReference>
<organism evidence="5 6">
    <name type="scientific">Corynebacterium canis</name>
    <dbReference type="NCBI Taxonomy" id="679663"/>
    <lineage>
        <taxon>Bacteria</taxon>
        <taxon>Bacillati</taxon>
        <taxon>Actinomycetota</taxon>
        <taxon>Actinomycetes</taxon>
        <taxon>Mycobacteriales</taxon>
        <taxon>Corynebacteriaceae</taxon>
        <taxon>Corynebacterium</taxon>
    </lineage>
</organism>
<evidence type="ECO:0000256" key="1">
    <source>
        <dbReference type="ARBA" id="ARBA00008520"/>
    </source>
</evidence>
<dbReference type="Gene3D" id="3.40.190.10">
    <property type="entry name" value="Periplasmic binding protein-like II"/>
    <property type="match status" value="2"/>
</dbReference>
<evidence type="ECO:0000256" key="2">
    <source>
        <dbReference type="ARBA" id="ARBA00022448"/>
    </source>
</evidence>
<evidence type="ECO:0000256" key="3">
    <source>
        <dbReference type="ARBA" id="ARBA00022729"/>
    </source>
</evidence>
<proteinExistence type="inferred from homology"/>
<evidence type="ECO:0000313" key="5">
    <source>
        <dbReference type="EMBL" id="TWT26595.1"/>
    </source>
</evidence>
<comment type="caution">
    <text evidence="5">The sequence shown here is derived from an EMBL/GenBank/DDBJ whole genome shotgun (WGS) entry which is preliminary data.</text>
</comment>
<keyword evidence="3 4" id="KW-0732">Signal</keyword>
<dbReference type="InterPro" id="IPR006059">
    <property type="entry name" value="SBP"/>
</dbReference>
<sequence length="443" mass="48833">MVYKRVLAALFAGAVAISGLAACSGSGDDGKPSVYFLNFKPEQENAYKKIAEAYTKETGVPVKVVTAASGTYEQTLKAEVGKSDAPTLFQLNGPVGLNNWEKYVTDLSDTDTAKALKEDVPPLKGEDGKIYGIPFAVEGYGIIYNEAIFDKYFALPGAKVSSTDDIKDFATLKAVAEDMQSKKEQLGIQGAFAATSLASGEDWRWYTHLANIPVHYELKDLGVQDSDELKFKYNKEYKNIFDLYLNNSTVEKTLAPSKSVTDSMAEFAQGKAAMVQNGNWAWGQINEVSGNVVKEEDIKFMPIYTGMKDEEKQGIVVGTENYLAVNNKASEEDQKATIDFMNWLFTSDAGKTYVVEDLGFIAPFNNFGEEDTPNDPLAKEVAEAINDKELTTIPWDFQYFPSQQFKEDFGQALGQYASGNVSWDEVVKTFVDNWAAEKAAAKK</sequence>
<dbReference type="GO" id="GO:0055085">
    <property type="term" value="P:transmembrane transport"/>
    <property type="evidence" value="ECO:0007669"/>
    <property type="project" value="InterPro"/>
</dbReference>
<reference evidence="5 6" key="1">
    <citation type="submission" date="2019-08" db="EMBL/GenBank/DDBJ databases">
        <authorList>
            <person name="Lei W."/>
        </authorList>
    </citation>
    <scope>NUCLEOTIDE SEQUENCE [LARGE SCALE GENOMIC DNA]</scope>
    <source>
        <strain evidence="5 6">CCUG 58627</strain>
    </source>
</reference>
<feature type="signal peptide" evidence="4">
    <location>
        <begin position="1"/>
        <end position="21"/>
    </location>
</feature>
<dbReference type="InterPro" id="IPR006061">
    <property type="entry name" value="SBP_1_CS"/>
</dbReference>
<gene>
    <name evidence="5" type="ORF">FRX94_05025</name>
</gene>
<name>A0A5C5UMK9_9CORY</name>
<comment type="similarity">
    <text evidence="1">Belongs to the bacterial solute-binding protein 1 family.</text>
</comment>